<feature type="region of interest" description="Disordered" evidence="1">
    <location>
        <begin position="1"/>
        <end position="24"/>
    </location>
</feature>
<keyword evidence="3" id="KW-1185">Reference proteome</keyword>
<protein>
    <submittedName>
        <fullName evidence="2">Uncharacterized protein</fullName>
    </submittedName>
</protein>
<evidence type="ECO:0000256" key="1">
    <source>
        <dbReference type="SAM" id="MobiDB-lite"/>
    </source>
</evidence>
<evidence type="ECO:0000313" key="2">
    <source>
        <dbReference type="EMBL" id="KAF2453726.1"/>
    </source>
</evidence>
<gene>
    <name evidence="2" type="ORF">BDY21DRAFT_117387</name>
</gene>
<accession>A0A6A6NPS6</accession>
<feature type="region of interest" description="Disordered" evidence="1">
    <location>
        <begin position="127"/>
        <end position="162"/>
    </location>
</feature>
<name>A0A6A6NPS6_9PEZI</name>
<dbReference type="AlphaFoldDB" id="A0A6A6NPS6"/>
<dbReference type="EMBL" id="MU001695">
    <property type="protein sequence ID" value="KAF2453726.1"/>
    <property type="molecule type" value="Genomic_DNA"/>
</dbReference>
<proteinExistence type="predicted"/>
<dbReference type="Proteomes" id="UP000799766">
    <property type="component" value="Unassembled WGS sequence"/>
</dbReference>
<reference evidence="2" key="1">
    <citation type="journal article" date="2020" name="Stud. Mycol.">
        <title>101 Dothideomycetes genomes: a test case for predicting lifestyles and emergence of pathogens.</title>
        <authorList>
            <person name="Haridas S."/>
            <person name="Albert R."/>
            <person name="Binder M."/>
            <person name="Bloem J."/>
            <person name="Labutti K."/>
            <person name="Salamov A."/>
            <person name="Andreopoulos B."/>
            <person name="Baker S."/>
            <person name="Barry K."/>
            <person name="Bills G."/>
            <person name="Bluhm B."/>
            <person name="Cannon C."/>
            <person name="Castanera R."/>
            <person name="Culley D."/>
            <person name="Daum C."/>
            <person name="Ezra D."/>
            <person name="Gonzalez J."/>
            <person name="Henrissat B."/>
            <person name="Kuo A."/>
            <person name="Liang C."/>
            <person name="Lipzen A."/>
            <person name="Lutzoni F."/>
            <person name="Magnuson J."/>
            <person name="Mondo S."/>
            <person name="Nolan M."/>
            <person name="Ohm R."/>
            <person name="Pangilinan J."/>
            <person name="Park H.-J."/>
            <person name="Ramirez L."/>
            <person name="Alfaro M."/>
            <person name="Sun H."/>
            <person name="Tritt A."/>
            <person name="Yoshinaga Y."/>
            <person name="Zwiers L.-H."/>
            <person name="Turgeon B."/>
            <person name="Goodwin S."/>
            <person name="Spatafora J."/>
            <person name="Crous P."/>
            <person name="Grigoriev I."/>
        </authorList>
    </citation>
    <scope>NUCLEOTIDE SEQUENCE</scope>
    <source>
        <strain evidence="2">ATCC 16933</strain>
    </source>
</reference>
<feature type="compositionally biased region" description="Polar residues" evidence="1">
    <location>
        <begin position="135"/>
        <end position="147"/>
    </location>
</feature>
<sequence>MLMEVGKEKSPLIAGSSVPLRGPIRASPTVSDRMWYPAIGAGKNRSTARSPDPKVYEIQSRVLNRTGKDPTYSAHSSRSRSIRCGRAASTLPMPLLRSSGPAAKADTSPDAIVVRLPMMFNARRTATTREPRTLGPQSGQSHASTARSGHRPAALRKSDECDGDPCSLAMCLTGL</sequence>
<feature type="compositionally biased region" description="Basic and acidic residues" evidence="1">
    <location>
        <begin position="1"/>
        <end position="10"/>
    </location>
</feature>
<organism evidence="2 3">
    <name type="scientific">Lineolata rhizophorae</name>
    <dbReference type="NCBI Taxonomy" id="578093"/>
    <lineage>
        <taxon>Eukaryota</taxon>
        <taxon>Fungi</taxon>
        <taxon>Dikarya</taxon>
        <taxon>Ascomycota</taxon>
        <taxon>Pezizomycotina</taxon>
        <taxon>Dothideomycetes</taxon>
        <taxon>Dothideomycetes incertae sedis</taxon>
        <taxon>Lineolatales</taxon>
        <taxon>Lineolataceae</taxon>
        <taxon>Lineolata</taxon>
    </lineage>
</organism>
<evidence type="ECO:0000313" key="3">
    <source>
        <dbReference type="Proteomes" id="UP000799766"/>
    </source>
</evidence>
<feature type="region of interest" description="Disordered" evidence="1">
    <location>
        <begin position="66"/>
        <end position="85"/>
    </location>
</feature>